<evidence type="ECO:0000256" key="5">
    <source>
        <dbReference type="SAM" id="MobiDB-lite"/>
    </source>
</evidence>
<dbReference type="Proteomes" id="UP001221757">
    <property type="component" value="Unassembled WGS sequence"/>
</dbReference>
<dbReference type="InterPro" id="IPR013083">
    <property type="entry name" value="Znf_RING/FYVE/PHD"/>
</dbReference>
<dbReference type="PROSITE" id="PS50089">
    <property type="entry name" value="ZF_RING_2"/>
    <property type="match status" value="1"/>
</dbReference>
<sequence>MPLVLHSSSCCDVCLESYSWNPLVDDALHPHAIPCGHIFCRTCLVTVEPTNCPLCRKAFNRERIKKLHIDRPEIDPEADLLHRVAFAYEAEDDTKLQLSTDIEAWLTGRPDDDHLALRKSWAAFQAHTKLAEKRAIDKRKIKRCEHILNQRIQENEEDRDTFKAIESSLRDQVSQLTAYVFLFPAASSLTCAVVFPSRQMADLEAQVNPLRLELTKLQHLSRYQHTNNPLPPPPEPIPLDRFPAFARATAESAEGYAAYFTPDDGKGKQPVYNNIYQQNPTGNVIIPGATPSQRVIPTEVPNGYANGGFGLGYGAASTGVEADANYASTSAHQLPPPPQPDEEVSLENVLGTMRIYGAATASAAIAPVVPRPPDSAPGTMPLRRRPAYVAPSHTSTEDDVRSTVQIDGQAPSARQPPPIYAAPAHSDALVRFQAQDGGQAVANDATERRAAHERHRTNRRSYSSWGTVHTNPAENSPAGTRGSMSEIGDLANFPLMPSGDARRTSTSSLGEMLDRGLSSTPRPEDARPLGFREAAPVRPGHVHSQPLSSLEMADATRAYDANSLQRANRTDRRSARFSQLPAGTPTEFGMAAEPPPIQNALGLDLGMAAAAEPLAITAPTPRVQTTHYLRSWSESGPH</sequence>
<gene>
    <name evidence="7" type="ORF">B0H17DRAFT_1326041</name>
</gene>
<keyword evidence="1" id="KW-0479">Metal-binding</keyword>
<dbReference type="InterPro" id="IPR027370">
    <property type="entry name" value="Znf-RING_euk"/>
</dbReference>
<feature type="compositionally biased region" description="Polar residues" evidence="5">
    <location>
        <begin position="461"/>
        <end position="478"/>
    </location>
</feature>
<feature type="region of interest" description="Disordered" evidence="5">
    <location>
        <begin position="446"/>
        <end position="481"/>
    </location>
</feature>
<dbReference type="InterPro" id="IPR001841">
    <property type="entry name" value="Znf_RING"/>
</dbReference>
<keyword evidence="2 4" id="KW-0863">Zinc-finger</keyword>
<feature type="domain" description="RING-type" evidence="6">
    <location>
        <begin position="11"/>
        <end position="56"/>
    </location>
</feature>
<name>A0AAD7GVS8_MYCRO</name>
<dbReference type="AlphaFoldDB" id="A0AAD7GVS8"/>
<evidence type="ECO:0000256" key="1">
    <source>
        <dbReference type="ARBA" id="ARBA00022723"/>
    </source>
</evidence>
<dbReference type="InterPro" id="IPR017907">
    <property type="entry name" value="Znf_RING_CS"/>
</dbReference>
<organism evidence="7 8">
    <name type="scientific">Mycena rosella</name>
    <name type="common">Pink bonnet</name>
    <name type="synonym">Agaricus rosellus</name>
    <dbReference type="NCBI Taxonomy" id="1033263"/>
    <lineage>
        <taxon>Eukaryota</taxon>
        <taxon>Fungi</taxon>
        <taxon>Dikarya</taxon>
        <taxon>Basidiomycota</taxon>
        <taxon>Agaricomycotina</taxon>
        <taxon>Agaricomycetes</taxon>
        <taxon>Agaricomycetidae</taxon>
        <taxon>Agaricales</taxon>
        <taxon>Marasmiineae</taxon>
        <taxon>Mycenaceae</taxon>
        <taxon>Mycena</taxon>
    </lineage>
</organism>
<keyword evidence="8" id="KW-1185">Reference proteome</keyword>
<dbReference type="SMART" id="SM00184">
    <property type="entry name" value="RING"/>
    <property type="match status" value="1"/>
</dbReference>
<evidence type="ECO:0000259" key="6">
    <source>
        <dbReference type="PROSITE" id="PS50089"/>
    </source>
</evidence>
<evidence type="ECO:0000256" key="4">
    <source>
        <dbReference type="PROSITE-ProRule" id="PRU00175"/>
    </source>
</evidence>
<dbReference type="EMBL" id="JARKIE010000007">
    <property type="protein sequence ID" value="KAJ7706376.1"/>
    <property type="molecule type" value="Genomic_DNA"/>
</dbReference>
<protein>
    <recommendedName>
        <fullName evidence="6">RING-type domain-containing protein</fullName>
    </recommendedName>
</protein>
<dbReference type="Gene3D" id="3.30.40.10">
    <property type="entry name" value="Zinc/RING finger domain, C3HC4 (zinc finger)"/>
    <property type="match status" value="1"/>
</dbReference>
<reference evidence="7" key="1">
    <citation type="submission" date="2023-03" db="EMBL/GenBank/DDBJ databases">
        <title>Massive genome expansion in bonnet fungi (Mycena s.s.) driven by repeated elements and novel gene families across ecological guilds.</title>
        <authorList>
            <consortium name="Lawrence Berkeley National Laboratory"/>
            <person name="Harder C.B."/>
            <person name="Miyauchi S."/>
            <person name="Viragh M."/>
            <person name="Kuo A."/>
            <person name="Thoen E."/>
            <person name="Andreopoulos B."/>
            <person name="Lu D."/>
            <person name="Skrede I."/>
            <person name="Drula E."/>
            <person name="Henrissat B."/>
            <person name="Morin E."/>
            <person name="Kohler A."/>
            <person name="Barry K."/>
            <person name="LaButti K."/>
            <person name="Morin E."/>
            <person name="Salamov A."/>
            <person name="Lipzen A."/>
            <person name="Mereny Z."/>
            <person name="Hegedus B."/>
            <person name="Baldrian P."/>
            <person name="Stursova M."/>
            <person name="Weitz H."/>
            <person name="Taylor A."/>
            <person name="Grigoriev I.V."/>
            <person name="Nagy L.G."/>
            <person name="Martin F."/>
            <person name="Kauserud H."/>
        </authorList>
    </citation>
    <scope>NUCLEOTIDE SEQUENCE</scope>
    <source>
        <strain evidence="7">CBHHK067</strain>
    </source>
</reference>
<proteinExistence type="predicted"/>
<dbReference type="SUPFAM" id="SSF57850">
    <property type="entry name" value="RING/U-box"/>
    <property type="match status" value="1"/>
</dbReference>
<accession>A0AAD7GVS8</accession>
<evidence type="ECO:0000313" key="8">
    <source>
        <dbReference type="Proteomes" id="UP001221757"/>
    </source>
</evidence>
<feature type="region of interest" description="Disordered" evidence="5">
    <location>
        <begin position="561"/>
        <end position="590"/>
    </location>
</feature>
<evidence type="ECO:0000313" key="7">
    <source>
        <dbReference type="EMBL" id="KAJ7706376.1"/>
    </source>
</evidence>
<dbReference type="Pfam" id="PF13445">
    <property type="entry name" value="zf-RING_UBOX"/>
    <property type="match status" value="1"/>
</dbReference>
<dbReference type="GO" id="GO:0008270">
    <property type="term" value="F:zinc ion binding"/>
    <property type="evidence" value="ECO:0007669"/>
    <property type="project" value="UniProtKB-KW"/>
</dbReference>
<comment type="caution">
    <text evidence="7">The sequence shown here is derived from an EMBL/GenBank/DDBJ whole genome shotgun (WGS) entry which is preliminary data.</text>
</comment>
<evidence type="ECO:0000256" key="3">
    <source>
        <dbReference type="ARBA" id="ARBA00022833"/>
    </source>
</evidence>
<feature type="region of interest" description="Disordered" evidence="5">
    <location>
        <begin position="494"/>
        <end position="547"/>
    </location>
</feature>
<evidence type="ECO:0000256" key="2">
    <source>
        <dbReference type="ARBA" id="ARBA00022771"/>
    </source>
</evidence>
<dbReference type="PROSITE" id="PS00518">
    <property type="entry name" value="ZF_RING_1"/>
    <property type="match status" value="1"/>
</dbReference>
<keyword evidence="3" id="KW-0862">Zinc</keyword>